<dbReference type="GO" id="GO:0046872">
    <property type="term" value="F:metal ion binding"/>
    <property type="evidence" value="ECO:0007669"/>
    <property type="project" value="UniProtKB-KW"/>
</dbReference>
<dbReference type="CDD" id="cd03413">
    <property type="entry name" value="CbiK_C"/>
    <property type="match status" value="1"/>
</dbReference>
<keyword evidence="2" id="KW-0479">Metal-binding</keyword>
<dbReference type="RefSeq" id="WP_092874312.1">
    <property type="nucleotide sequence ID" value="NZ_FOJY01000023.1"/>
</dbReference>
<dbReference type="Proteomes" id="UP000198838">
    <property type="component" value="Unassembled WGS sequence"/>
</dbReference>
<organism evidence="4 5">
    <name type="scientific">Acetitomaculum ruminis DSM 5522</name>
    <dbReference type="NCBI Taxonomy" id="1120918"/>
    <lineage>
        <taxon>Bacteria</taxon>
        <taxon>Bacillati</taxon>
        <taxon>Bacillota</taxon>
        <taxon>Clostridia</taxon>
        <taxon>Lachnospirales</taxon>
        <taxon>Lachnospiraceae</taxon>
        <taxon>Acetitomaculum</taxon>
    </lineage>
</organism>
<dbReference type="SUPFAM" id="SSF53800">
    <property type="entry name" value="Chelatase"/>
    <property type="match status" value="1"/>
</dbReference>
<evidence type="ECO:0000256" key="1">
    <source>
        <dbReference type="PIRSR" id="PIRSR033579-1"/>
    </source>
</evidence>
<dbReference type="PIRSF" id="PIRSF033579">
    <property type="entry name" value="Anaer_Co_chel"/>
    <property type="match status" value="1"/>
</dbReference>
<proteinExistence type="predicted"/>
<evidence type="ECO:0000256" key="2">
    <source>
        <dbReference type="PIRSR" id="PIRSR033579-3"/>
    </source>
</evidence>
<evidence type="ECO:0000313" key="4">
    <source>
        <dbReference type="EMBL" id="SFB34372.1"/>
    </source>
</evidence>
<dbReference type="Pfam" id="PF06180">
    <property type="entry name" value="CbiK"/>
    <property type="match status" value="1"/>
</dbReference>
<evidence type="ECO:0000313" key="5">
    <source>
        <dbReference type="Proteomes" id="UP000198838"/>
    </source>
</evidence>
<sequence length="282" mass="31812">MIQDSKKAILIVSFGTSFHETREKTIDKIEDMIENAYKNYKIYKAWTSKIIIKKLLKRDNIHVNTVTEAMKEIVKDGIEELIVMPTHILNGVENDIMEADVLAFNDEVSNIVFASPLLTTTGDCMKVILALMDAHKDLSEDEAIVFMGHGTSHHANSVYPAINYIFNDLGYKNAFMATVEGYPSIENVLKSLKDTDYKKVRLAPFMLVAGDHANNDMSGDDDDSWKNIFMANGYEVECQLLGLGEYPQVRSIYLDHLDTAILNLKKQAHEIEESAKEKTLNA</sequence>
<name>A0A1I1AA16_9FIRM</name>
<gene>
    <name evidence="4" type="ORF">SAMN05216249_1231</name>
</gene>
<accession>A0A1I1AA16</accession>
<reference evidence="4 5" key="1">
    <citation type="submission" date="2016-10" db="EMBL/GenBank/DDBJ databases">
        <authorList>
            <person name="de Groot N.N."/>
        </authorList>
    </citation>
    <scope>NUCLEOTIDE SEQUENCE [LARGE SCALE GENOMIC DNA]</scope>
    <source>
        <strain evidence="4 5">DSM 5522</strain>
    </source>
</reference>
<dbReference type="OrthoDB" id="9770331at2"/>
<dbReference type="GO" id="GO:0016852">
    <property type="term" value="F:sirohydrochlorin cobaltochelatase activity"/>
    <property type="evidence" value="ECO:0007669"/>
    <property type="project" value="InterPro"/>
</dbReference>
<protein>
    <submittedName>
        <fullName evidence="4">Anaerobic cobaltochelatase</fullName>
    </submittedName>
</protein>
<feature type="binding site" evidence="2">
    <location>
        <position position="149"/>
    </location>
    <ligand>
        <name>Co(2+)</name>
        <dbReference type="ChEBI" id="CHEBI:48828"/>
    </ligand>
</feature>
<dbReference type="InterPro" id="IPR010388">
    <property type="entry name" value="Anaerobic_Co-chelatase"/>
</dbReference>
<feature type="active site" description="Proton acceptor" evidence="1">
    <location>
        <position position="149"/>
    </location>
</feature>
<keyword evidence="2" id="KW-0170">Cobalt</keyword>
<dbReference type="AlphaFoldDB" id="A0A1I1AA16"/>
<dbReference type="GO" id="GO:0019251">
    <property type="term" value="P:anaerobic cobalamin biosynthetic process"/>
    <property type="evidence" value="ECO:0007669"/>
    <property type="project" value="InterPro"/>
</dbReference>
<evidence type="ECO:0000256" key="3">
    <source>
        <dbReference type="SAM" id="Coils"/>
    </source>
</evidence>
<feature type="binding site" evidence="2">
    <location>
        <position position="212"/>
    </location>
    <ligand>
        <name>Co(2+)</name>
        <dbReference type="ChEBI" id="CHEBI:48828"/>
    </ligand>
</feature>
<feature type="coiled-coil region" evidence="3">
    <location>
        <begin position="254"/>
        <end position="281"/>
    </location>
</feature>
<dbReference type="STRING" id="1120918.SAMN05216249_1231"/>
<feature type="binding site" evidence="2">
    <location>
        <position position="180"/>
    </location>
    <ligand>
        <name>Co(2+)</name>
        <dbReference type="ChEBI" id="CHEBI:48828"/>
    </ligand>
</feature>
<keyword evidence="3" id="KW-0175">Coiled coil</keyword>
<keyword evidence="5" id="KW-1185">Reference proteome</keyword>
<dbReference type="Gene3D" id="3.40.50.1400">
    <property type="match status" value="2"/>
</dbReference>
<dbReference type="EMBL" id="FOJY01000023">
    <property type="protein sequence ID" value="SFB34372.1"/>
    <property type="molecule type" value="Genomic_DNA"/>
</dbReference>